<name>A0A1U7X4Y2_NICSY</name>
<evidence type="ECO:0000313" key="3">
    <source>
        <dbReference type="RefSeq" id="XP_009785913.1"/>
    </source>
</evidence>
<feature type="region of interest" description="Disordered" evidence="1">
    <location>
        <begin position="1"/>
        <end position="47"/>
    </location>
</feature>
<feature type="compositionally biased region" description="Basic and acidic residues" evidence="1">
    <location>
        <begin position="36"/>
        <end position="46"/>
    </location>
</feature>
<dbReference type="RefSeq" id="XP_009785913.1">
    <property type="nucleotide sequence ID" value="XM_009787611.1"/>
</dbReference>
<reference evidence="3" key="2">
    <citation type="submission" date="2025-08" db="UniProtKB">
        <authorList>
            <consortium name="RefSeq"/>
        </authorList>
    </citation>
    <scope>IDENTIFICATION</scope>
    <source>
        <tissue evidence="3">Leaf</tissue>
    </source>
</reference>
<proteinExistence type="predicted"/>
<protein>
    <submittedName>
        <fullName evidence="3">Uncharacterized protein LOC104234111</fullName>
    </submittedName>
</protein>
<keyword evidence="2" id="KW-1185">Reference proteome</keyword>
<evidence type="ECO:0000313" key="2">
    <source>
        <dbReference type="Proteomes" id="UP000189701"/>
    </source>
</evidence>
<dbReference type="Proteomes" id="UP000189701">
    <property type="component" value="Unplaced"/>
</dbReference>
<dbReference type="AlphaFoldDB" id="A0A1U7X4Y2"/>
<reference evidence="2" key="1">
    <citation type="journal article" date="2013" name="Genome Biol.">
        <title>Reference genomes and transcriptomes of Nicotiana sylvestris and Nicotiana tomentosiformis.</title>
        <authorList>
            <person name="Sierro N."/>
            <person name="Battey J.N."/>
            <person name="Ouadi S."/>
            <person name="Bovet L."/>
            <person name="Goepfert S."/>
            <person name="Bakaher N."/>
            <person name="Peitsch M.C."/>
            <person name="Ivanov N.V."/>
        </authorList>
    </citation>
    <scope>NUCLEOTIDE SEQUENCE [LARGE SCALE GENOMIC DNA]</scope>
</reference>
<sequence>MKAEEVAPPAAIASKTNKLDADSEVAPPAATNPKTNKPEVLPDTKSEVAPPIQVQLFSKGKQVVVNHFSKKKDRKHIDAQEISRRN</sequence>
<gene>
    <name evidence="3" type="primary">LOC104234111</name>
</gene>
<accession>A0A1U7X4Y2</accession>
<organism evidence="2 3">
    <name type="scientific">Nicotiana sylvestris</name>
    <name type="common">Wood tobacco</name>
    <name type="synonym">South American tobacco</name>
    <dbReference type="NCBI Taxonomy" id="4096"/>
    <lineage>
        <taxon>Eukaryota</taxon>
        <taxon>Viridiplantae</taxon>
        <taxon>Streptophyta</taxon>
        <taxon>Embryophyta</taxon>
        <taxon>Tracheophyta</taxon>
        <taxon>Spermatophyta</taxon>
        <taxon>Magnoliopsida</taxon>
        <taxon>eudicotyledons</taxon>
        <taxon>Gunneridae</taxon>
        <taxon>Pentapetalae</taxon>
        <taxon>asterids</taxon>
        <taxon>lamiids</taxon>
        <taxon>Solanales</taxon>
        <taxon>Solanaceae</taxon>
        <taxon>Nicotianoideae</taxon>
        <taxon>Nicotianeae</taxon>
        <taxon>Nicotiana</taxon>
    </lineage>
</organism>
<evidence type="ECO:0000256" key="1">
    <source>
        <dbReference type="SAM" id="MobiDB-lite"/>
    </source>
</evidence>